<gene>
    <name evidence="2" type="ORF">AVEN_146455_1</name>
</gene>
<protein>
    <submittedName>
        <fullName evidence="2">Uncharacterized protein</fullName>
    </submittedName>
</protein>
<feature type="region of interest" description="Disordered" evidence="1">
    <location>
        <begin position="66"/>
        <end position="85"/>
    </location>
</feature>
<evidence type="ECO:0000313" key="3">
    <source>
        <dbReference type="Proteomes" id="UP000499080"/>
    </source>
</evidence>
<name>A0A4Y2NSG6_ARAVE</name>
<feature type="compositionally biased region" description="Basic and acidic residues" evidence="1">
    <location>
        <begin position="66"/>
        <end position="77"/>
    </location>
</feature>
<dbReference type="EMBL" id="BGPR01009688">
    <property type="protein sequence ID" value="GBN41662.1"/>
    <property type="molecule type" value="Genomic_DNA"/>
</dbReference>
<dbReference type="Proteomes" id="UP000499080">
    <property type="component" value="Unassembled WGS sequence"/>
</dbReference>
<reference evidence="2 3" key="1">
    <citation type="journal article" date="2019" name="Sci. Rep.">
        <title>Orb-weaving spider Araneus ventricosus genome elucidates the spidroin gene catalogue.</title>
        <authorList>
            <person name="Kono N."/>
            <person name="Nakamura H."/>
            <person name="Ohtoshi R."/>
            <person name="Moran D.A.P."/>
            <person name="Shinohara A."/>
            <person name="Yoshida Y."/>
            <person name="Fujiwara M."/>
            <person name="Mori M."/>
            <person name="Tomita M."/>
            <person name="Arakawa K."/>
        </authorList>
    </citation>
    <scope>NUCLEOTIDE SEQUENCE [LARGE SCALE GENOMIC DNA]</scope>
</reference>
<organism evidence="2 3">
    <name type="scientific">Araneus ventricosus</name>
    <name type="common">Orbweaver spider</name>
    <name type="synonym">Epeira ventricosa</name>
    <dbReference type="NCBI Taxonomy" id="182803"/>
    <lineage>
        <taxon>Eukaryota</taxon>
        <taxon>Metazoa</taxon>
        <taxon>Ecdysozoa</taxon>
        <taxon>Arthropoda</taxon>
        <taxon>Chelicerata</taxon>
        <taxon>Arachnida</taxon>
        <taxon>Araneae</taxon>
        <taxon>Araneomorphae</taxon>
        <taxon>Entelegynae</taxon>
        <taxon>Araneoidea</taxon>
        <taxon>Araneidae</taxon>
        <taxon>Araneus</taxon>
    </lineage>
</organism>
<dbReference type="AlphaFoldDB" id="A0A4Y2NSG6"/>
<evidence type="ECO:0000256" key="1">
    <source>
        <dbReference type="SAM" id="MobiDB-lite"/>
    </source>
</evidence>
<sequence length="122" mass="14071">MAQGRLQILGPREFSSSWLASAVMRQWPSRAALWKRSASMNDMLSPFSPGDHQPVDIHPGEWRQIEEKRQSRQDESGTPRVKKTGTSLLWRHLSSRLSTNEVNDFKLNAGRVPFRLTEELRE</sequence>
<evidence type="ECO:0000313" key="2">
    <source>
        <dbReference type="EMBL" id="GBN41662.1"/>
    </source>
</evidence>
<comment type="caution">
    <text evidence="2">The sequence shown here is derived from an EMBL/GenBank/DDBJ whole genome shotgun (WGS) entry which is preliminary data.</text>
</comment>
<proteinExistence type="predicted"/>
<keyword evidence="3" id="KW-1185">Reference proteome</keyword>
<accession>A0A4Y2NSG6</accession>